<dbReference type="AlphaFoldDB" id="A0A212QRW1"/>
<evidence type="ECO:0000313" key="9">
    <source>
        <dbReference type="EMBL" id="SNB62315.1"/>
    </source>
</evidence>
<dbReference type="GO" id="GO:0003677">
    <property type="term" value="F:DNA binding"/>
    <property type="evidence" value="ECO:0007669"/>
    <property type="project" value="UniProtKB-KW"/>
</dbReference>
<evidence type="ECO:0000256" key="7">
    <source>
        <dbReference type="HAMAP-Rule" id="MF_00440"/>
    </source>
</evidence>
<dbReference type="PANTHER" id="PTHR30455:SF2">
    <property type="entry name" value="TRANSCRIPTIONAL REPRESSOR NRDR"/>
    <property type="match status" value="1"/>
</dbReference>
<keyword evidence="1 7" id="KW-0678">Repressor</keyword>
<keyword evidence="2 7" id="KW-0547">Nucleotide-binding</keyword>
<dbReference type="InterPro" id="IPR005144">
    <property type="entry name" value="ATP-cone_dom"/>
</dbReference>
<keyword evidence="7" id="KW-0863">Zinc-finger</keyword>
<keyword evidence="5 7" id="KW-0238">DNA-binding</keyword>
<evidence type="ECO:0000256" key="6">
    <source>
        <dbReference type="ARBA" id="ARBA00023163"/>
    </source>
</evidence>
<accession>A0A212QRW1</accession>
<dbReference type="InterPro" id="IPR003796">
    <property type="entry name" value="RNR_NrdR-like"/>
</dbReference>
<sequence length="179" mass="20349">MWRGSGHLTQDLGVPDVRCPFCGSEETRVIDTTPEAERRAVRRRRECPRCLRRFTTIERPIHLAPMVIKRDGRREPFDREKLLRGIQIACAKRPIPAEALERLVERIEARIQAMGKPEIPSRQIGDMVIAGLKELDEIAYIRYAIVYLGLSDLESIRREIDSLLEARAREGAPSPAGPA</sequence>
<dbReference type="RefSeq" id="WP_200808094.1">
    <property type="nucleotide sequence ID" value="NZ_FYEK01000022.1"/>
</dbReference>
<dbReference type="Pfam" id="PF03477">
    <property type="entry name" value="ATP-cone"/>
    <property type="match status" value="1"/>
</dbReference>
<protein>
    <recommendedName>
        <fullName evidence="7">Transcriptional repressor NrdR</fullName>
    </recommendedName>
</protein>
<dbReference type="FunCoup" id="A0A212QRW1">
    <property type="interactions" value="219"/>
</dbReference>
<keyword evidence="6 7" id="KW-0804">Transcription</keyword>
<dbReference type="InParanoid" id="A0A212QRW1"/>
<feature type="domain" description="ATP-cone" evidence="8">
    <location>
        <begin position="65"/>
        <end position="155"/>
    </location>
</feature>
<feature type="zinc finger region" evidence="7">
    <location>
        <begin position="19"/>
        <end position="50"/>
    </location>
</feature>
<evidence type="ECO:0000256" key="4">
    <source>
        <dbReference type="ARBA" id="ARBA00023015"/>
    </source>
</evidence>
<reference evidence="10" key="1">
    <citation type="submission" date="2017-06" db="EMBL/GenBank/DDBJ databases">
        <authorList>
            <person name="Varghese N."/>
            <person name="Submissions S."/>
        </authorList>
    </citation>
    <scope>NUCLEOTIDE SEQUENCE [LARGE SCALE GENOMIC DNA]</scope>
    <source>
        <strain evidence="10">JAD2</strain>
    </source>
</reference>
<evidence type="ECO:0000256" key="2">
    <source>
        <dbReference type="ARBA" id="ARBA00022741"/>
    </source>
</evidence>
<comment type="function">
    <text evidence="7">Negatively regulates transcription of bacterial ribonucleotide reductase nrd genes and operons by binding to NrdR-boxes.</text>
</comment>
<name>A0A212QRW1_9CHLR</name>
<dbReference type="GO" id="GO:0045892">
    <property type="term" value="P:negative regulation of DNA-templated transcription"/>
    <property type="evidence" value="ECO:0007669"/>
    <property type="project" value="UniProtKB-UniRule"/>
</dbReference>
<organism evidence="9 10">
    <name type="scientific">Thermoflexus hugenholtzii JAD2</name>
    <dbReference type="NCBI Taxonomy" id="877466"/>
    <lineage>
        <taxon>Bacteria</taxon>
        <taxon>Bacillati</taxon>
        <taxon>Chloroflexota</taxon>
        <taxon>Thermoflexia</taxon>
        <taxon>Thermoflexales</taxon>
        <taxon>Thermoflexaceae</taxon>
        <taxon>Thermoflexus</taxon>
    </lineage>
</organism>
<evidence type="ECO:0000259" key="8">
    <source>
        <dbReference type="PROSITE" id="PS51161"/>
    </source>
</evidence>
<keyword evidence="7" id="KW-0862">Zinc</keyword>
<gene>
    <name evidence="7" type="primary">nrdR</name>
    <name evidence="9" type="ORF">SAMN02746019_00004900</name>
</gene>
<dbReference type="GO" id="GO:0008270">
    <property type="term" value="F:zinc ion binding"/>
    <property type="evidence" value="ECO:0007669"/>
    <property type="project" value="UniProtKB-UniRule"/>
</dbReference>
<dbReference type="GO" id="GO:0005524">
    <property type="term" value="F:ATP binding"/>
    <property type="evidence" value="ECO:0007669"/>
    <property type="project" value="UniProtKB-UniRule"/>
</dbReference>
<proteinExistence type="inferred from homology"/>
<dbReference type="NCBIfam" id="TIGR00244">
    <property type="entry name" value="transcriptional regulator NrdR"/>
    <property type="match status" value="1"/>
</dbReference>
<evidence type="ECO:0000313" key="10">
    <source>
        <dbReference type="Proteomes" id="UP000197025"/>
    </source>
</evidence>
<comment type="cofactor">
    <cofactor evidence="7">
        <name>Zn(2+)</name>
        <dbReference type="ChEBI" id="CHEBI:29105"/>
    </cofactor>
    <text evidence="7">Binds 1 zinc ion.</text>
</comment>
<keyword evidence="3 7" id="KW-0067">ATP-binding</keyword>
<dbReference type="Proteomes" id="UP000197025">
    <property type="component" value="Unassembled WGS sequence"/>
</dbReference>
<keyword evidence="7" id="KW-0479">Metal-binding</keyword>
<dbReference type="PROSITE" id="PS51161">
    <property type="entry name" value="ATP_CONE"/>
    <property type="match status" value="1"/>
</dbReference>
<dbReference type="EMBL" id="FYEK01000022">
    <property type="protein sequence ID" value="SNB62315.1"/>
    <property type="molecule type" value="Genomic_DNA"/>
</dbReference>
<dbReference type="Pfam" id="PF22811">
    <property type="entry name" value="Zn_ribbon_NrdR"/>
    <property type="match status" value="1"/>
</dbReference>
<evidence type="ECO:0000256" key="3">
    <source>
        <dbReference type="ARBA" id="ARBA00022840"/>
    </source>
</evidence>
<comment type="similarity">
    <text evidence="7">Belongs to the NrdR family.</text>
</comment>
<evidence type="ECO:0000256" key="5">
    <source>
        <dbReference type="ARBA" id="ARBA00023125"/>
    </source>
</evidence>
<dbReference type="HAMAP" id="MF_00440">
    <property type="entry name" value="NrdR"/>
    <property type="match status" value="1"/>
</dbReference>
<keyword evidence="4 7" id="KW-0805">Transcription regulation</keyword>
<dbReference type="InterPro" id="IPR055173">
    <property type="entry name" value="NrdR-like_N"/>
</dbReference>
<keyword evidence="10" id="KW-1185">Reference proteome</keyword>
<evidence type="ECO:0000256" key="1">
    <source>
        <dbReference type="ARBA" id="ARBA00022491"/>
    </source>
</evidence>
<dbReference type="PANTHER" id="PTHR30455">
    <property type="entry name" value="TRANSCRIPTIONAL REPRESSOR NRDR"/>
    <property type="match status" value="1"/>
</dbReference>